<evidence type="ECO:0000313" key="1">
    <source>
        <dbReference type="EMBL" id="KAJ9099374.1"/>
    </source>
</evidence>
<protein>
    <submittedName>
        <fullName evidence="1">Uncharacterized protein</fullName>
    </submittedName>
</protein>
<sequence length="551" mass="60376">MPHPKPRAAASNTPKERDLLRMASALRRRGPLEAFHETTVAILDSLDALEEPAAVLASRQSPGHLSSIHQIRATVHRAAMRVYVSHPQGIPNVVVSIDPDLLGTLIRRFRSAESTGLVWRLPSDTAHSTAFHSFLGTILSHLTELRQDLFTQIMDIHIDSGTPIAVLEPLIGKCMRLHRFEGRWTPAAYNVLILAHRRDGNLRGCLDVYNTFRRSLDPFDEEWNAYTSSTIHWPYESILTASLDSQRHAPTAKSYRAPSDMPSRIWEDLQADGVSPPPRLVAYLISAPPPPNHSPLSARSGSKSSEPPCHLVTPISHSPSGSSIDFTIPGLPLDADVIDALGEGILRYALVKPRGKRWHRAVLGPEFAERADRRLRLPSGVYSRNARSRGITTRDWDLLSPVGSHVLRSSGAARTGQGELVYLPLGKPLARWTTPNSVPFKTNHTTGLSDGDGVSQGTMDALVACLRGMLEACLTTRQRGRNPFLLTAEAENAELVKHVGTGRDFKNARADETGMADELLVRTGNGGKTGENGNASVLRLAMEGLYRDLFG</sequence>
<dbReference type="EMBL" id="JASBWS010000084">
    <property type="protein sequence ID" value="KAJ9099374.1"/>
    <property type="molecule type" value="Genomic_DNA"/>
</dbReference>
<keyword evidence="2" id="KW-1185">Reference proteome</keyword>
<accession>A0ACC2VK54</accession>
<evidence type="ECO:0000313" key="2">
    <source>
        <dbReference type="Proteomes" id="UP001230649"/>
    </source>
</evidence>
<comment type="caution">
    <text evidence="1">The sequence shown here is derived from an EMBL/GenBank/DDBJ whole genome shotgun (WGS) entry which is preliminary data.</text>
</comment>
<dbReference type="Proteomes" id="UP001230649">
    <property type="component" value="Unassembled WGS sequence"/>
</dbReference>
<name>A0ACC2VK54_9TREE</name>
<organism evidence="1 2">
    <name type="scientific">Naganishia adeliensis</name>
    <dbReference type="NCBI Taxonomy" id="92952"/>
    <lineage>
        <taxon>Eukaryota</taxon>
        <taxon>Fungi</taxon>
        <taxon>Dikarya</taxon>
        <taxon>Basidiomycota</taxon>
        <taxon>Agaricomycotina</taxon>
        <taxon>Tremellomycetes</taxon>
        <taxon>Filobasidiales</taxon>
        <taxon>Filobasidiaceae</taxon>
        <taxon>Naganishia</taxon>
    </lineage>
</organism>
<proteinExistence type="predicted"/>
<gene>
    <name evidence="1" type="ORF">QFC20_005727</name>
</gene>
<reference evidence="1" key="1">
    <citation type="submission" date="2023-04" db="EMBL/GenBank/DDBJ databases">
        <title>Draft Genome sequencing of Naganishia species isolated from polar environments using Oxford Nanopore Technology.</title>
        <authorList>
            <person name="Leo P."/>
            <person name="Venkateswaran K."/>
        </authorList>
    </citation>
    <scope>NUCLEOTIDE SEQUENCE</scope>
    <source>
        <strain evidence="1">MNA-CCFEE 5262</strain>
    </source>
</reference>